<dbReference type="RefSeq" id="XP_049123509.1">
    <property type="nucleotide sequence ID" value="XM_049267552.1"/>
</dbReference>
<evidence type="ECO:0000313" key="3">
    <source>
        <dbReference type="Proteomes" id="UP001055115"/>
    </source>
</evidence>
<reference evidence="2 3" key="1">
    <citation type="submission" date="2022-03" db="EMBL/GenBank/DDBJ databases">
        <title>Genome data of Colletotrichum spp.</title>
        <authorList>
            <person name="Utami Y.D."/>
            <person name="Hiruma K."/>
        </authorList>
    </citation>
    <scope>NUCLEOTIDE SEQUENCE [LARGE SCALE GENOMIC DNA]</scope>
    <source>
        <strain evidence="2 3">MAFF 239500</strain>
    </source>
</reference>
<evidence type="ECO:0000313" key="2">
    <source>
        <dbReference type="EMBL" id="GKT41159.1"/>
    </source>
</evidence>
<evidence type="ECO:0000256" key="1">
    <source>
        <dbReference type="SAM" id="MobiDB-lite"/>
    </source>
</evidence>
<comment type="caution">
    <text evidence="2">The sequence shown here is derived from an EMBL/GenBank/DDBJ whole genome shotgun (WGS) entry which is preliminary data.</text>
</comment>
<organism evidence="2 3">
    <name type="scientific">Colletotrichum spaethianum</name>
    <dbReference type="NCBI Taxonomy" id="700344"/>
    <lineage>
        <taxon>Eukaryota</taxon>
        <taxon>Fungi</taxon>
        <taxon>Dikarya</taxon>
        <taxon>Ascomycota</taxon>
        <taxon>Pezizomycotina</taxon>
        <taxon>Sordariomycetes</taxon>
        <taxon>Hypocreomycetidae</taxon>
        <taxon>Glomerellales</taxon>
        <taxon>Glomerellaceae</taxon>
        <taxon>Colletotrichum</taxon>
        <taxon>Colletotrichum spaethianum species complex</taxon>
    </lineage>
</organism>
<name>A0AA37L709_9PEZI</name>
<dbReference type="AlphaFoldDB" id="A0AA37L709"/>
<dbReference type="GeneID" id="73322142"/>
<feature type="region of interest" description="Disordered" evidence="1">
    <location>
        <begin position="1"/>
        <end position="22"/>
    </location>
</feature>
<keyword evidence="3" id="KW-1185">Reference proteome</keyword>
<dbReference type="EMBL" id="BQXU01000002">
    <property type="protein sequence ID" value="GKT41159.1"/>
    <property type="molecule type" value="Genomic_DNA"/>
</dbReference>
<sequence length="74" mass="8109">MSDSTRITAVMGDGPPSASTQVPKNIADEINAALAADDVRPLLARDNLCMLTFCPQDHGRWLVVELRECTRLKI</sequence>
<accession>A0AA37L709</accession>
<gene>
    <name evidence="2" type="ORF">ColSpa_01340</name>
</gene>
<proteinExistence type="predicted"/>
<dbReference type="Proteomes" id="UP001055115">
    <property type="component" value="Unassembled WGS sequence"/>
</dbReference>
<protein>
    <submittedName>
        <fullName evidence="2">Uncharacterized protein</fullName>
    </submittedName>
</protein>